<proteinExistence type="predicted"/>
<evidence type="ECO:0000313" key="3">
    <source>
        <dbReference type="EMBL" id="WXA13476.1"/>
    </source>
</evidence>
<name>A0AAU6P7R7_9FLAO</name>
<gene>
    <name evidence="3" type="ORF">R3L15_01055</name>
    <name evidence="2" type="ORF">R3L16_06340</name>
</gene>
<protein>
    <submittedName>
        <fullName evidence="3">DUF1801 domain-containing protein</fullName>
    </submittedName>
</protein>
<evidence type="ECO:0000259" key="1">
    <source>
        <dbReference type="Pfam" id="PF08818"/>
    </source>
</evidence>
<feature type="domain" description="YdhG-like" evidence="1">
    <location>
        <begin position="26"/>
        <end position="117"/>
    </location>
</feature>
<keyword evidence="4" id="KW-1185">Reference proteome</keyword>
<accession>A0AAU6P7R7</accession>
<dbReference type="Gene3D" id="3.90.1150.200">
    <property type="match status" value="1"/>
</dbReference>
<evidence type="ECO:0000313" key="2">
    <source>
        <dbReference type="EMBL" id="WXA04106.1"/>
    </source>
</evidence>
<sequence length="127" mass="14813">MEKKGAMPNFKTIDDYIVNQKKEAQVILRELRSLIKEAVPETVEISNYKVPSFTLIPETKPEKQLMIVAYAKYVSFYPYQAAVEHFADELKNFELGKGTVKFPFNKPLPKELIKRMVIFRKEELLSK</sequence>
<dbReference type="RefSeq" id="WP_338732725.1">
    <property type="nucleotide sequence ID" value="NZ_CP136924.1"/>
</dbReference>
<dbReference type="AlphaFoldDB" id="A0AAU6P7R7"/>
<dbReference type="SUPFAM" id="SSF159888">
    <property type="entry name" value="YdhG-like"/>
    <property type="match status" value="1"/>
</dbReference>
<evidence type="ECO:0000313" key="4">
    <source>
        <dbReference type="Proteomes" id="UP001368318"/>
    </source>
</evidence>
<dbReference type="InterPro" id="IPR014922">
    <property type="entry name" value="YdhG-like"/>
</dbReference>
<dbReference type="EMBL" id="CP136925">
    <property type="protein sequence ID" value="WXA13476.1"/>
    <property type="molecule type" value="Genomic_DNA"/>
</dbReference>
<organism evidence="3">
    <name type="scientific">Mangrovimonas cancribranchiae</name>
    <dbReference type="NCBI Taxonomy" id="3080055"/>
    <lineage>
        <taxon>Bacteria</taxon>
        <taxon>Pseudomonadati</taxon>
        <taxon>Bacteroidota</taxon>
        <taxon>Flavobacteriia</taxon>
        <taxon>Flavobacteriales</taxon>
        <taxon>Flavobacteriaceae</taxon>
        <taxon>Mangrovimonas</taxon>
    </lineage>
</organism>
<dbReference type="Proteomes" id="UP001368318">
    <property type="component" value="Chromosome"/>
</dbReference>
<reference evidence="3 4" key="1">
    <citation type="submission" date="2023-10" db="EMBL/GenBank/DDBJ databases">
        <title>Culture-based analysis of two novel bacteria associated with mangrove crab gills.</title>
        <authorList>
            <person name="Yang X."/>
            <person name="Garuglieri E."/>
            <person name="Van Goethem M.W."/>
            <person name="Fusi M."/>
            <person name="Marasco R."/>
            <person name="Daffonchio D.G."/>
        </authorList>
    </citation>
    <scope>NUCLEOTIDE SEQUENCE</scope>
    <source>
        <strain evidence="3">UG2-1</strain>
        <strain evidence="2">UG2-2</strain>
        <strain evidence="4">UG2_2</strain>
    </source>
</reference>
<dbReference type="Pfam" id="PF08818">
    <property type="entry name" value="DUF1801"/>
    <property type="match status" value="1"/>
</dbReference>
<dbReference type="KEGG" id="mcaa:R3L15_01055"/>
<dbReference type="EMBL" id="CP136924">
    <property type="protein sequence ID" value="WXA04106.1"/>
    <property type="molecule type" value="Genomic_DNA"/>
</dbReference>